<dbReference type="EMBL" id="BMXL01000036">
    <property type="protein sequence ID" value="GHD35888.1"/>
    <property type="molecule type" value="Genomic_DNA"/>
</dbReference>
<dbReference type="RefSeq" id="WP_026115921.1">
    <property type="nucleotide sequence ID" value="NZ_BMXL01000036.1"/>
</dbReference>
<keyword evidence="3" id="KW-1185">Reference proteome</keyword>
<evidence type="ECO:0008006" key="4">
    <source>
        <dbReference type="Google" id="ProtNLM"/>
    </source>
</evidence>
<comment type="caution">
    <text evidence="2">The sequence shown here is derived from an EMBL/GenBank/DDBJ whole genome shotgun (WGS) entry which is preliminary data.</text>
</comment>
<accession>A0A919CLB1</accession>
<sequence length="273" mass="28783">MPFRIATRPGRADRANEDFAAATDRTAVVLDGVSAQPGNGCVHGVAWYTRRLGGLLLAGADSGAPLRTALAEAIGAASSLHADDCDLTLQETPSATVVVARTVGAHLEYLVLSDSVLVVSDPSGVRLLAETRLEQVRDQLARVPYGSAADTPERDEEERRRRDAVRARRNVAGGFWTAGADPRAADAALVGSIPLEHVRGWAAMTDGASRAVDVFGAHDWSSAVDLALNHGPLALIEQVRALETADPDGDGFPRGKSSDDATVLTWTPDFGRS</sequence>
<protein>
    <recommendedName>
        <fullName evidence="4">Integrase</fullName>
    </recommendedName>
</protein>
<gene>
    <name evidence="2" type="ORF">GCM10007147_42700</name>
</gene>
<evidence type="ECO:0000313" key="3">
    <source>
        <dbReference type="Proteomes" id="UP000654947"/>
    </source>
</evidence>
<feature type="region of interest" description="Disordered" evidence="1">
    <location>
        <begin position="143"/>
        <end position="164"/>
    </location>
</feature>
<dbReference type="Proteomes" id="UP000654947">
    <property type="component" value="Unassembled WGS sequence"/>
</dbReference>
<proteinExistence type="predicted"/>
<organism evidence="2 3">
    <name type="scientific">Nocardiopsis kunsanensis</name>
    <dbReference type="NCBI Taxonomy" id="141693"/>
    <lineage>
        <taxon>Bacteria</taxon>
        <taxon>Bacillati</taxon>
        <taxon>Actinomycetota</taxon>
        <taxon>Actinomycetes</taxon>
        <taxon>Streptosporangiales</taxon>
        <taxon>Nocardiopsidaceae</taxon>
        <taxon>Nocardiopsis</taxon>
    </lineage>
</organism>
<feature type="region of interest" description="Disordered" evidence="1">
    <location>
        <begin position="246"/>
        <end position="273"/>
    </location>
</feature>
<evidence type="ECO:0000256" key="1">
    <source>
        <dbReference type="SAM" id="MobiDB-lite"/>
    </source>
</evidence>
<name>A0A919CLB1_9ACTN</name>
<evidence type="ECO:0000313" key="2">
    <source>
        <dbReference type="EMBL" id="GHD35888.1"/>
    </source>
</evidence>
<dbReference type="AlphaFoldDB" id="A0A919CLB1"/>
<reference evidence="2 3" key="1">
    <citation type="journal article" date="2014" name="Int. J. Syst. Evol. Microbiol.">
        <title>Complete genome sequence of Corynebacterium casei LMG S-19264T (=DSM 44701T), isolated from a smear-ripened cheese.</title>
        <authorList>
            <consortium name="US DOE Joint Genome Institute (JGI-PGF)"/>
            <person name="Walter F."/>
            <person name="Albersmeier A."/>
            <person name="Kalinowski J."/>
            <person name="Ruckert C."/>
        </authorList>
    </citation>
    <scope>NUCLEOTIDE SEQUENCE [LARGE SCALE GENOMIC DNA]</scope>
    <source>
        <strain evidence="2 3">KCTC 19473</strain>
    </source>
</reference>